<dbReference type="EMBL" id="AAGTAG010000005">
    <property type="protein sequence ID" value="EBR6701488.1"/>
    <property type="molecule type" value="Genomic_DNA"/>
</dbReference>
<protein>
    <submittedName>
        <fullName evidence="1">Uncharacterized protein</fullName>
    </submittedName>
</protein>
<organism evidence="1">
    <name type="scientific">Salmonella enterica</name>
    <name type="common">Salmonella choleraesuis</name>
    <dbReference type="NCBI Taxonomy" id="28901"/>
    <lineage>
        <taxon>Bacteria</taxon>
        <taxon>Pseudomonadati</taxon>
        <taxon>Pseudomonadota</taxon>
        <taxon>Gammaproteobacteria</taxon>
        <taxon>Enterobacterales</taxon>
        <taxon>Enterobacteriaceae</taxon>
        <taxon>Salmonella</taxon>
    </lineage>
</organism>
<evidence type="ECO:0000313" key="1">
    <source>
        <dbReference type="EMBL" id="EBR6701488.1"/>
    </source>
</evidence>
<proteinExistence type="predicted"/>
<sequence>MFLLDNNIFASGHGVAFQTGFYKTRAIRFFMDSYGYIFRFKMRLFNTKVYAGPIFISWMRFINMSGNCGLQCKASCRSCTALLYWRWGQHYQVQ</sequence>
<comment type="caution">
    <text evidence="1">The sequence shown here is derived from an EMBL/GenBank/DDBJ whole genome shotgun (WGS) entry which is preliminary data.</text>
</comment>
<dbReference type="AlphaFoldDB" id="A0A5U8AWN4"/>
<accession>A0A5U8AWN4</accession>
<gene>
    <name evidence="1" type="ORF">BVG37_11125</name>
</gene>
<name>A0A5U8AWN4_SALER</name>
<reference evidence="1" key="1">
    <citation type="submission" date="2018-07" db="EMBL/GenBank/DDBJ databases">
        <authorList>
            <consortium name="PulseNet: The National Subtyping Network for Foodborne Disease Surveillance"/>
            <person name="Tarr C.L."/>
            <person name="Trees E."/>
            <person name="Katz L.S."/>
            <person name="Carleton-Romer H.A."/>
            <person name="Stroika S."/>
            <person name="Kucerova Z."/>
            <person name="Roache K.F."/>
            <person name="Sabol A.L."/>
            <person name="Besser J."/>
            <person name="Gerner-Smidt P."/>
        </authorList>
    </citation>
    <scope>NUCLEOTIDE SEQUENCE</scope>
    <source>
        <strain evidence="1">PNUSAS006471</strain>
    </source>
</reference>